<evidence type="ECO:0000313" key="4">
    <source>
        <dbReference type="EMBL" id="CAG8951128.1"/>
    </source>
</evidence>
<dbReference type="AlphaFoldDB" id="A0A9N9PQ19"/>
<dbReference type="InterPro" id="IPR057512">
    <property type="entry name" value="RTG2_C"/>
</dbReference>
<feature type="compositionally biased region" description="Low complexity" evidence="1">
    <location>
        <begin position="659"/>
        <end position="673"/>
    </location>
</feature>
<feature type="region of interest" description="Disordered" evidence="1">
    <location>
        <begin position="655"/>
        <end position="688"/>
    </location>
</feature>
<dbReference type="InterPro" id="IPR003695">
    <property type="entry name" value="Ppx_GppA_N"/>
</dbReference>
<sequence length="761" mass="83580">MGGGPEFPCPREEEPAGKDDNKHLWGVVDMGSNGIRLSVTNLAPPTSRILPTLVSYRLDVSLYSAQYDDETGERIPIPQDVIDTIIGGLLRFRVICNDLNVPKKQIRIIATEATRTAVNSEEYRKAIKNATGLTVEMLGKEEEGYVGALGVASGFSNVSGIVMDLGGGSTQITWMVSREGNVRVSPKGSVSFPYGAAALTKRLGDLKKGKSSEEGDKAVAKLRDEMEDNFASAYEQLEIPEDLMEQAKAEGGFRLYLSGGGFRGWGYLLLYMNQIKGNQGNHHPYPISLINGYTASKKKFEDVETLKKVAREAEDIFRVSDRRRGQVPAVAFLVNALSKSTPHGIKEAHFCQGGVREGVMFRELSQEIKDHDPLEVGTLRYAHESTNAMSDLIFNAIPKDSTKGGRKFPDSFNRHVVHAFTNVMYVHVPMNKEAASTAALYTTSTGFMSGIHGVSHADRALLALMLEARYEGELPPREVDFKRALENILTPEEVWWSRYLGEVGQLIGAIYPAGIIDEKNPRLKIDAEWASGFGKKHHKEGLRLIISITEVKKDKMMMKDTLEELAREIRKVGKKKNWVGGRNGWGMAIDYKIKEVNNLPGSLSSPTSKTNPTKTHHNEDKSTFNLFPTIANYCVSIASPRLFSKFGIKTTTTKMAQGTIKASSKSTAPTAKSSGRRQNVLGPKKGARTIAPRKANLVRNAKMTKKHSAGLISMTERTLGSKAGHLELLKGGKKNKDAPKEGKGKEKDVPEAKKGGTKKFG</sequence>
<dbReference type="FunFam" id="3.30.420.40:FF:000191">
    <property type="entry name" value="Retrograde regulation protein 2"/>
    <property type="match status" value="1"/>
</dbReference>
<accession>A0A9N9PQ19</accession>
<feature type="compositionally biased region" description="Basic and acidic residues" evidence="1">
    <location>
        <begin position="9"/>
        <end position="21"/>
    </location>
</feature>
<evidence type="ECO:0000259" key="3">
    <source>
        <dbReference type="Pfam" id="PF23566"/>
    </source>
</evidence>
<evidence type="ECO:0008006" key="6">
    <source>
        <dbReference type="Google" id="ProtNLM"/>
    </source>
</evidence>
<dbReference type="InterPro" id="IPR043129">
    <property type="entry name" value="ATPase_NBD"/>
</dbReference>
<feature type="domain" description="RTG2 C-terminal" evidence="3">
    <location>
        <begin position="372"/>
        <end position="595"/>
    </location>
</feature>
<reference evidence="4" key="1">
    <citation type="submission" date="2021-07" db="EMBL/GenBank/DDBJ databases">
        <authorList>
            <person name="Durling M."/>
        </authorList>
    </citation>
    <scope>NUCLEOTIDE SEQUENCE</scope>
</reference>
<dbReference type="PANTHER" id="PTHR30005:SF0">
    <property type="entry name" value="RETROGRADE REGULATION PROTEIN 2"/>
    <property type="match status" value="1"/>
</dbReference>
<dbReference type="InterPro" id="IPR019034">
    <property type="entry name" value="UPF0390"/>
</dbReference>
<dbReference type="Gene3D" id="3.30.420.150">
    <property type="entry name" value="Exopolyphosphatase. Domain 2"/>
    <property type="match status" value="1"/>
</dbReference>
<evidence type="ECO:0000259" key="2">
    <source>
        <dbReference type="Pfam" id="PF02541"/>
    </source>
</evidence>
<comment type="caution">
    <text evidence="4">The sequence shown here is derived from an EMBL/GenBank/DDBJ whole genome shotgun (WGS) entry which is preliminary data.</text>
</comment>
<keyword evidence="5" id="KW-1185">Reference proteome</keyword>
<proteinExistence type="predicted"/>
<dbReference type="Gene3D" id="1.10.3210.10">
    <property type="entry name" value="Hypothetical protein af1432"/>
    <property type="match status" value="1"/>
</dbReference>
<name>A0A9N9PQ19_9HELO</name>
<dbReference type="SUPFAM" id="SSF53067">
    <property type="entry name" value="Actin-like ATPase domain"/>
    <property type="match status" value="2"/>
</dbReference>
<dbReference type="Gene3D" id="3.30.420.40">
    <property type="match status" value="1"/>
</dbReference>
<feature type="compositionally biased region" description="Basic and acidic residues" evidence="1">
    <location>
        <begin position="724"/>
        <end position="754"/>
    </location>
</feature>
<dbReference type="Pfam" id="PF23566">
    <property type="entry name" value="RTG2_C"/>
    <property type="match status" value="1"/>
</dbReference>
<dbReference type="PANTHER" id="PTHR30005">
    <property type="entry name" value="EXOPOLYPHOSPHATASE"/>
    <property type="match status" value="1"/>
</dbReference>
<dbReference type="Pfam" id="PF02541">
    <property type="entry name" value="Ppx-GppA"/>
    <property type="match status" value="1"/>
</dbReference>
<feature type="domain" description="Ppx/GppA phosphatase N-terminal" evidence="2">
    <location>
        <begin position="51"/>
        <end position="366"/>
    </location>
</feature>
<evidence type="ECO:0000313" key="5">
    <source>
        <dbReference type="Proteomes" id="UP000696280"/>
    </source>
</evidence>
<dbReference type="Proteomes" id="UP000696280">
    <property type="component" value="Unassembled WGS sequence"/>
</dbReference>
<dbReference type="Pfam" id="PF09495">
    <property type="entry name" value="DUF2462"/>
    <property type="match status" value="1"/>
</dbReference>
<gene>
    <name evidence="4" type="ORF">HYFRA_00006526</name>
</gene>
<feature type="region of interest" description="Disordered" evidence="1">
    <location>
        <begin position="722"/>
        <end position="761"/>
    </location>
</feature>
<dbReference type="EMBL" id="CAJVRL010000039">
    <property type="protein sequence ID" value="CAG8951128.1"/>
    <property type="molecule type" value="Genomic_DNA"/>
</dbReference>
<dbReference type="InterPro" id="IPR050273">
    <property type="entry name" value="GppA/Ppx_hydrolase"/>
</dbReference>
<evidence type="ECO:0000256" key="1">
    <source>
        <dbReference type="SAM" id="MobiDB-lite"/>
    </source>
</evidence>
<organism evidence="4 5">
    <name type="scientific">Hymenoscyphus fraxineus</name>
    <dbReference type="NCBI Taxonomy" id="746836"/>
    <lineage>
        <taxon>Eukaryota</taxon>
        <taxon>Fungi</taxon>
        <taxon>Dikarya</taxon>
        <taxon>Ascomycota</taxon>
        <taxon>Pezizomycotina</taxon>
        <taxon>Leotiomycetes</taxon>
        <taxon>Helotiales</taxon>
        <taxon>Helotiaceae</taxon>
        <taxon>Hymenoscyphus</taxon>
    </lineage>
</organism>
<feature type="region of interest" description="Disordered" evidence="1">
    <location>
        <begin position="1"/>
        <end position="21"/>
    </location>
</feature>
<dbReference type="OrthoDB" id="2014654at2759"/>
<dbReference type="GO" id="GO:0006357">
    <property type="term" value="P:regulation of transcription by RNA polymerase II"/>
    <property type="evidence" value="ECO:0007669"/>
    <property type="project" value="TreeGrafter"/>
</dbReference>
<protein>
    <recommendedName>
        <fullName evidence="6">Ppx/GppA phosphatase domain-containing protein</fullName>
    </recommendedName>
</protein>